<comment type="cofactor">
    <cofactor evidence="1">
        <name>pyridoxal 5'-phosphate</name>
        <dbReference type="ChEBI" id="CHEBI:597326"/>
    </cofactor>
</comment>
<dbReference type="SUPFAM" id="SSF53383">
    <property type="entry name" value="PLP-dependent transferases"/>
    <property type="match status" value="1"/>
</dbReference>
<sequence length="371" mass="41315">MALEVFNKDETLQMRRKLIGKQPCRLFFVHDPVKIMRYLDCISDVQHVGHCHPSITPLLLVFYLVNSGSEANDLALIIHNIRMSFAYHGHLTSLIDISPYKFRKLEGQKEWVHVAPLPDTYHGIYREDHLDPGQAYADTVKSLIEEAHKEGRKISSFFAESLPRSFSQLVIVKEYVHEAGGVYVADEIQTGFGHVGSHFWAFQLQGEDFCPDIVRMGKLMGNGHPIACVATTEEIADAFTASGVEYFNTFGGNPVSCAIGLAVLDVIEKEDLRGKAVLVGGHLKQLLLQLQTKHPLIGDVRGVGLFIGMELVKDRVSKATEGSAHLVQEERIVMSTDGPRDSVIKFKPPMCFSIEDAERVSTCIDQILGGW</sequence>
<dbReference type="GO" id="GO:0008483">
    <property type="term" value="F:transaminase activity"/>
    <property type="evidence" value="ECO:0007669"/>
    <property type="project" value="InterPro"/>
</dbReference>
<dbReference type="InterPro" id="IPR015424">
    <property type="entry name" value="PyrdxlP-dep_Trfase"/>
</dbReference>
<dbReference type="PANTHER" id="PTHR45688:SF6">
    <property type="entry name" value="5-PHOSPHOHYDROXY-L-LYSINE PHOSPHO-LYASE"/>
    <property type="match status" value="1"/>
</dbReference>
<evidence type="ECO:0000256" key="2">
    <source>
        <dbReference type="ARBA" id="ARBA00008954"/>
    </source>
</evidence>
<dbReference type="InterPro" id="IPR005814">
    <property type="entry name" value="Aminotrans_3"/>
</dbReference>
<dbReference type="AlphaFoldDB" id="A0A8C2KXJ4"/>
<comment type="similarity">
    <text evidence="2 4">Belongs to the class-III pyridoxal-phosphate-dependent aminotransferase family.</text>
</comment>
<evidence type="ECO:0000313" key="5">
    <source>
        <dbReference type="Ensembl" id="ENSCCRP00020114715.1"/>
    </source>
</evidence>
<proteinExistence type="inferred from homology"/>
<keyword evidence="3 4" id="KW-0663">Pyridoxal phosphate</keyword>
<evidence type="ECO:0000313" key="6">
    <source>
        <dbReference type="Proteomes" id="UP000694701"/>
    </source>
</evidence>
<dbReference type="GO" id="GO:0030170">
    <property type="term" value="F:pyridoxal phosphate binding"/>
    <property type="evidence" value="ECO:0007669"/>
    <property type="project" value="InterPro"/>
</dbReference>
<evidence type="ECO:0000256" key="4">
    <source>
        <dbReference type="RuleBase" id="RU003560"/>
    </source>
</evidence>
<dbReference type="Gene3D" id="3.90.1150.10">
    <property type="entry name" value="Aspartate Aminotransferase, domain 1"/>
    <property type="match status" value="1"/>
</dbReference>
<dbReference type="InterPro" id="IPR015422">
    <property type="entry name" value="PyrdxlP-dep_Trfase_small"/>
</dbReference>
<dbReference type="GO" id="GO:0005739">
    <property type="term" value="C:mitochondrion"/>
    <property type="evidence" value="ECO:0007669"/>
    <property type="project" value="TreeGrafter"/>
</dbReference>
<accession>A0A8C2KXJ4</accession>
<organism evidence="5 6">
    <name type="scientific">Cyprinus carpio</name>
    <name type="common">Common carp</name>
    <dbReference type="NCBI Taxonomy" id="7962"/>
    <lineage>
        <taxon>Eukaryota</taxon>
        <taxon>Metazoa</taxon>
        <taxon>Chordata</taxon>
        <taxon>Craniata</taxon>
        <taxon>Vertebrata</taxon>
        <taxon>Euteleostomi</taxon>
        <taxon>Actinopterygii</taxon>
        <taxon>Neopterygii</taxon>
        <taxon>Teleostei</taxon>
        <taxon>Ostariophysi</taxon>
        <taxon>Cypriniformes</taxon>
        <taxon>Cyprinidae</taxon>
        <taxon>Cyprininae</taxon>
        <taxon>Cyprinus</taxon>
    </lineage>
</organism>
<evidence type="ECO:0000256" key="1">
    <source>
        <dbReference type="ARBA" id="ARBA00001933"/>
    </source>
</evidence>
<dbReference type="PROSITE" id="PS00600">
    <property type="entry name" value="AA_TRANSFER_CLASS_3"/>
    <property type="match status" value="1"/>
</dbReference>
<dbReference type="Pfam" id="PF00202">
    <property type="entry name" value="Aminotran_3"/>
    <property type="match status" value="1"/>
</dbReference>
<dbReference type="InterPro" id="IPR049704">
    <property type="entry name" value="Aminotrans_3_PPA_site"/>
</dbReference>
<protein>
    <submittedName>
        <fullName evidence="5">5-phosphohydroxy-L-lysine phospho-lyase</fullName>
    </submittedName>
</protein>
<dbReference type="Proteomes" id="UP000694701">
    <property type="component" value="Unplaced"/>
</dbReference>
<evidence type="ECO:0000256" key="3">
    <source>
        <dbReference type="ARBA" id="ARBA00022898"/>
    </source>
</evidence>
<dbReference type="InterPro" id="IPR015421">
    <property type="entry name" value="PyrdxlP-dep_Trfase_major"/>
</dbReference>
<name>A0A8C2KXJ4_CYPCA</name>
<dbReference type="PANTHER" id="PTHR45688">
    <property type="match status" value="1"/>
</dbReference>
<reference evidence="5" key="1">
    <citation type="submission" date="2025-08" db="UniProtKB">
        <authorList>
            <consortium name="Ensembl"/>
        </authorList>
    </citation>
    <scope>IDENTIFICATION</scope>
</reference>
<dbReference type="Gene3D" id="3.40.640.10">
    <property type="entry name" value="Type I PLP-dependent aspartate aminotransferase-like (Major domain)"/>
    <property type="match status" value="1"/>
</dbReference>
<dbReference type="Ensembl" id="ENSCCRT00020125136.1">
    <property type="protein sequence ID" value="ENSCCRP00020114715.1"/>
    <property type="gene ID" value="ENSCCRG00020051869.1"/>
</dbReference>